<dbReference type="Proteomes" id="UP001652625">
    <property type="component" value="Chromosome 02"/>
</dbReference>
<evidence type="ECO:0000256" key="3">
    <source>
        <dbReference type="ARBA" id="ARBA00023163"/>
    </source>
</evidence>
<dbReference type="Gene3D" id="3.30.1490.120">
    <property type="entry name" value="RNA polymerase Rpb7-like, N-terminal domain"/>
    <property type="match status" value="1"/>
</dbReference>
<reference evidence="6" key="2">
    <citation type="submission" date="2025-08" db="UniProtKB">
        <authorList>
            <consortium name="RefSeq"/>
        </authorList>
    </citation>
    <scope>IDENTIFICATION</scope>
</reference>
<name>A0ABM4BE08_HYDVU</name>
<sequence length="209" mass="23913">MSFSHYKNKHFIHLTYKDALKMALKSHSCIEKVEHEKVLSMSPKFINSIRIGLKETLNKDLFVYNNSLNGVPFAFGKININKSEIIDDLERFNLTLKVSYMVFKPRLGKILRGTINKIADHHLGCLIHGCINGSIIQPNFDYLSASQKEIINNIKVGSEVLFTITKIDNHNDILFVVGEIAPQFYLGKKRKAQSSEEFSTIKKIKEEIE</sequence>
<proteinExistence type="predicted"/>
<organism evidence="5 6">
    <name type="scientific">Hydra vulgaris</name>
    <name type="common">Hydra</name>
    <name type="synonym">Hydra attenuata</name>
    <dbReference type="NCBI Taxonomy" id="6087"/>
    <lineage>
        <taxon>Eukaryota</taxon>
        <taxon>Metazoa</taxon>
        <taxon>Cnidaria</taxon>
        <taxon>Hydrozoa</taxon>
        <taxon>Hydroidolina</taxon>
        <taxon>Anthoathecata</taxon>
        <taxon>Aplanulata</taxon>
        <taxon>Hydridae</taxon>
        <taxon>Hydra</taxon>
    </lineage>
</organism>
<gene>
    <name evidence="6" type="primary">LOC136076985</name>
</gene>
<keyword evidence="5" id="KW-1185">Reference proteome</keyword>
<dbReference type="Gene3D" id="2.40.50.1060">
    <property type="match status" value="1"/>
</dbReference>
<dbReference type="InterPro" id="IPR036898">
    <property type="entry name" value="RNA_pol_Rpb7-like_N_sf"/>
</dbReference>
<comment type="subcellular location">
    <subcellularLocation>
        <location evidence="1">Nucleus</location>
    </subcellularLocation>
</comment>
<dbReference type="PANTHER" id="PTHR12709">
    <property type="entry name" value="DNA-DIRECTED RNA POLYMERASE II, III"/>
    <property type="match status" value="1"/>
</dbReference>
<dbReference type="InterPro" id="IPR045113">
    <property type="entry name" value="Rpb7-like"/>
</dbReference>
<reference evidence="5" key="1">
    <citation type="submission" date="2025-05" db="UniProtKB">
        <authorList>
            <consortium name="RefSeq"/>
        </authorList>
    </citation>
    <scope>NUCLEOTIDE SEQUENCE [LARGE SCALE GENOMIC DNA]</scope>
</reference>
<keyword evidence="4" id="KW-0539">Nucleus</keyword>
<evidence type="ECO:0000313" key="6">
    <source>
        <dbReference type="RefSeq" id="XP_065647189.1"/>
    </source>
</evidence>
<evidence type="ECO:0000256" key="2">
    <source>
        <dbReference type="ARBA" id="ARBA00022478"/>
    </source>
</evidence>
<evidence type="ECO:0000256" key="1">
    <source>
        <dbReference type="ARBA" id="ARBA00004123"/>
    </source>
</evidence>
<evidence type="ECO:0000256" key="4">
    <source>
        <dbReference type="ARBA" id="ARBA00023242"/>
    </source>
</evidence>
<keyword evidence="3" id="KW-0804">Transcription</keyword>
<dbReference type="GeneID" id="136076985"/>
<accession>A0ABM4BE08</accession>
<dbReference type="PANTHER" id="PTHR12709:SF5">
    <property type="entry name" value="DNA-DIRECTED RNA POLYMERASE I SUBUNIT RPA43"/>
    <property type="match status" value="1"/>
</dbReference>
<keyword evidence="2" id="KW-0240">DNA-directed RNA polymerase</keyword>
<evidence type="ECO:0000313" key="5">
    <source>
        <dbReference type="Proteomes" id="UP001652625"/>
    </source>
</evidence>
<protein>
    <submittedName>
        <fullName evidence="6">DNA-directed RNA polymerase I subunit RPA43-like</fullName>
    </submittedName>
</protein>
<dbReference type="RefSeq" id="XP_065647189.1">
    <property type="nucleotide sequence ID" value="XM_065791117.1"/>
</dbReference>